<feature type="region of interest" description="Disordered" evidence="1">
    <location>
        <begin position="62"/>
        <end position="96"/>
    </location>
</feature>
<dbReference type="EMBL" id="CH476602">
    <property type="protein sequence ID" value="EAU32839.1"/>
    <property type="molecule type" value="Genomic_DNA"/>
</dbReference>
<accession>Q0CJ39</accession>
<proteinExistence type="predicted"/>
<name>Q0CJ39_ASPTN</name>
<dbReference type="RefSeq" id="XP_001215473.1">
    <property type="nucleotide sequence ID" value="XM_001215473.1"/>
</dbReference>
<evidence type="ECO:0000313" key="3">
    <source>
        <dbReference type="Proteomes" id="UP000007963"/>
    </source>
</evidence>
<evidence type="ECO:0000256" key="1">
    <source>
        <dbReference type="SAM" id="MobiDB-lite"/>
    </source>
</evidence>
<dbReference type="GeneID" id="4322102"/>
<reference evidence="3" key="1">
    <citation type="submission" date="2005-09" db="EMBL/GenBank/DDBJ databases">
        <title>Annotation of the Aspergillus terreus NIH2624 genome.</title>
        <authorList>
            <person name="Birren B.W."/>
            <person name="Lander E.S."/>
            <person name="Galagan J.E."/>
            <person name="Nusbaum C."/>
            <person name="Devon K."/>
            <person name="Henn M."/>
            <person name="Ma L.-J."/>
            <person name="Jaffe D.B."/>
            <person name="Butler J."/>
            <person name="Alvarez P."/>
            <person name="Gnerre S."/>
            <person name="Grabherr M."/>
            <person name="Kleber M."/>
            <person name="Mauceli E.W."/>
            <person name="Brockman W."/>
            <person name="Rounsley S."/>
            <person name="Young S.K."/>
            <person name="LaButti K."/>
            <person name="Pushparaj V."/>
            <person name="DeCaprio D."/>
            <person name="Crawford M."/>
            <person name="Koehrsen M."/>
            <person name="Engels R."/>
            <person name="Montgomery P."/>
            <person name="Pearson M."/>
            <person name="Howarth C."/>
            <person name="Larson L."/>
            <person name="Luoma S."/>
            <person name="White J."/>
            <person name="Alvarado L."/>
            <person name="Kodira C.D."/>
            <person name="Zeng Q."/>
            <person name="Oleary S."/>
            <person name="Yandava C."/>
            <person name="Denning D.W."/>
            <person name="Nierman W.C."/>
            <person name="Milne T."/>
            <person name="Madden K."/>
        </authorList>
    </citation>
    <scope>NUCLEOTIDE SEQUENCE [LARGE SCALE GENOMIC DNA]</scope>
    <source>
        <strain evidence="3">NIH 2624 / FGSC A1156</strain>
    </source>
</reference>
<dbReference type="HOGENOM" id="CLU_1454105_0_0_1"/>
<protein>
    <submittedName>
        <fullName evidence="2">Uncharacterized protein</fullName>
    </submittedName>
</protein>
<gene>
    <name evidence="2" type="ORF">ATEG_06295</name>
</gene>
<sequence length="186" mass="20223">MPVRRGKNKYRQKAITDYFRASQSSSATNVQSQLMLSSTSDDTSAMLDNPAADIIDRTISSSETEAGEHSKNEENISIDSASEGFNVDKGNDSTTSTQGLKHKAQITFAYRIQKIVELICSLLLALSDTSDGAAVAKKLLSYTQGELVTLVLDLFDTKVQALLGMPKIDPTLLARYLPRTVTTKGN</sequence>
<dbReference type="Proteomes" id="UP000007963">
    <property type="component" value="Unassembled WGS sequence"/>
</dbReference>
<organism evidence="2 3">
    <name type="scientific">Aspergillus terreus (strain NIH 2624 / FGSC A1156)</name>
    <dbReference type="NCBI Taxonomy" id="341663"/>
    <lineage>
        <taxon>Eukaryota</taxon>
        <taxon>Fungi</taxon>
        <taxon>Dikarya</taxon>
        <taxon>Ascomycota</taxon>
        <taxon>Pezizomycotina</taxon>
        <taxon>Eurotiomycetes</taxon>
        <taxon>Eurotiomycetidae</taxon>
        <taxon>Eurotiales</taxon>
        <taxon>Aspergillaceae</taxon>
        <taxon>Aspergillus</taxon>
        <taxon>Aspergillus subgen. Circumdati</taxon>
    </lineage>
</organism>
<dbReference type="VEuPathDB" id="FungiDB:ATEG_06295"/>
<evidence type="ECO:0000313" key="2">
    <source>
        <dbReference type="EMBL" id="EAU32839.1"/>
    </source>
</evidence>
<dbReference type="AlphaFoldDB" id="Q0CJ39"/>